<organism evidence="1 2">
    <name type="scientific">Peronosclerospora sorghi</name>
    <dbReference type="NCBI Taxonomy" id="230839"/>
    <lineage>
        <taxon>Eukaryota</taxon>
        <taxon>Sar</taxon>
        <taxon>Stramenopiles</taxon>
        <taxon>Oomycota</taxon>
        <taxon>Peronosporomycetes</taxon>
        <taxon>Peronosporales</taxon>
        <taxon>Peronosporaceae</taxon>
        <taxon>Peronosclerospora</taxon>
    </lineage>
</organism>
<dbReference type="Proteomes" id="UP001163321">
    <property type="component" value="Chromosome 2"/>
</dbReference>
<accession>A0ACC0WGE6</accession>
<reference evidence="1 2" key="1">
    <citation type="journal article" date="2022" name="bioRxiv">
        <title>The genome of the oomycete Peronosclerospora sorghi, a cosmopolitan pathogen of maize and sorghum, is inflated with dispersed pseudogenes.</title>
        <authorList>
            <person name="Fletcher K."/>
            <person name="Martin F."/>
            <person name="Isakeit T."/>
            <person name="Cavanaugh K."/>
            <person name="Magill C."/>
            <person name="Michelmore R."/>
        </authorList>
    </citation>
    <scope>NUCLEOTIDE SEQUENCE [LARGE SCALE GENOMIC DNA]</scope>
    <source>
        <strain evidence="1">P6</strain>
    </source>
</reference>
<protein>
    <submittedName>
        <fullName evidence="1">Uncharacterized protein</fullName>
    </submittedName>
</protein>
<evidence type="ECO:0000313" key="2">
    <source>
        <dbReference type="Proteomes" id="UP001163321"/>
    </source>
</evidence>
<evidence type="ECO:0000313" key="1">
    <source>
        <dbReference type="EMBL" id="KAI9916998.1"/>
    </source>
</evidence>
<keyword evidence="2" id="KW-1185">Reference proteome</keyword>
<gene>
    <name evidence="1" type="ORF">PsorP6_017197</name>
</gene>
<dbReference type="EMBL" id="CM047581">
    <property type="protein sequence ID" value="KAI9916998.1"/>
    <property type="molecule type" value="Genomic_DNA"/>
</dbReference>
<proteinExistence type="predicted"/>
<name>A0ACC0WGE6_9STRA</name>
<sequence>MKLLVNRVQRMAASSSSPRKKQRTESRSPNPNMLQSVVKLTRAEEKLFSFLLQVATQPEAMGTVLRVAGGWVRDKLLGQESEDVDIVLDRMTGRAFADLVNAYETAQGREKIAVGVIKANPEQSKHLETATMQIGENMGWVDFVNLRAETYASDDTRIPTVAIGTPRQDAERRDFTINSLFYNLATKQVEDYTGRGVQDLKDGRLCTPLDPLVTFLDDPLRVLRAVRFASRLNCTLEDTLRASAQLEEVRIALVRKVSRERVGKELSSMLTGRAAHPERALRLLHELQLCESVFLPSVLLQTTPVCRLNGENASIDISVWDRSLAYISEMYHQLLPSTGKCLNVDSLSADQKYELEIRFLACILLPFRGFHVRDKRRRSIASFIIQESLKLPNRAAKDVENVLNNVSEYETATRDGFDRVKVGLLLRKLGAQWKICHDVALAHELVDSKPIDSSGDHRAKILKGYDTFNAQVLDYGLDTVWKLKPLLNGHDLVKELGVKPGPQMKDVLERILAWQLSNPHKTRDECVRHFKGVLAPATKETQE</sequence>
<comment type="caution">
    <text evidence="1">The sequence shown here is derived from an EMBL/GenBank/DDBJ whole genome shotgun (WGS) entry which is preliminary data.</text>
</comment>